<proteinExistence type="predicted"/>
<evidence type="ECO:0000313" key="1">
    <source>
        <dbReference type="EMBL" id="KAI3786122.1"/>
    </source>
</evidence>
<reference evidence="2" key="1">
    <citation type="journal article" date="2022" name="Mol. Ecol. Resour.">
        <title>The genomes of chicory, endive, great burdock and yacon provide insights into Asteraceae palaeo-polyploidization history and plant inulin production.</title>
        <authorList>
            <person name="Fan W."/>
            <person name="Wang S."/>
            <person name="Wang H."/>
            <person name="Wang A."/>
            <person name="Jiang F."/>
            <person name="Liu H."/>
            <person name="Zhao H."/>
            <person name="Xu D."/>
            <person name="Zhang Y."/>
        </authorList>
    </citation>
    <scope>NUCLEOTIDE SEQUENCE [LARGE SCALE GENOMIC DNA]</scope>
    <source>
        <strain evidence="2">cv. Yunnan</strain>
    </source>
</reference>
<sequence>MLPDRVVQVLNLNPEAMDGESKLQSRCNGGSLVSDYGGGGVDCCDTESQILLTKCVEVTCALEEYGCFIVTYDGVSQELHDAIFVASQELFDLPTDLSLSLYHTLFFLISWVPIWGD</sequence>
<evidence type="ECO:0000313" key="2">
    <source>
        <dbReference type="Proteomes" id="UP001056120"/>
    </source>
</evidence>
<protein>
    <submittedName>
        <fullName evidence="1">Uncharacterized protein</fullName>
    </submittedName>
</protein>
<name>A0ACB9GRU2_9ASTR</name>
<gene>
    <name evidence="1" type="ORF">L1987_45252</name>
</gene>
<reference evidence="1 2" key="2">
    <citation type="journal article" date="2022" name="Mol. Ecol. Resour.">
        <title>The genomes of chicory, endive, great burdock and yacon provide insights into Asteraceae paleo-polyploidization history and plant inulin production.</title>
        <authorList>
            <person name="Fan W."/>
            <person name="Wang S."/>
            <person name="Wang H."/>
            <person name="Wang A."/>
            <person name="Jiang F."/>
            <person name="Liu H."/>
            <person name="Zhao H."/>
            <person name="Xu D."/>
            <person name="Zhang Y."/>
        </authorList>
    </citation>
    <scope>NUCLEOTIDE SEQUENCE [LARGE SCALE GENOMIC DNA]</scope>
    <source>
        <strain evidence="2">cv. Yunnan</strain>
        <tissue evidence="1">Leaves</tissue>
    </source>
</reference>
<dbReference type="EMBL" id="CM042031">
    <property type="protein sequence ID" value="KAI3786122.1"/>
    <property type="molecule type" value="Genomic_DNA"/>
</dbReference>
<accession>A0ACB9GRU2</accession>
<keyword evidence="2" id="KW-1185">Reference proteome</keyword>
<comment type="caution">
    <text evidence="1">The sequence shown here is derived from an EMBL/GenBank/DDBJ whole genome shotgun (WGS) entry which is preliminary data.</text>
</comment>
<organism evidence="1 2">
    <name type="scientific">Smallanthus sonchifolius</name>
    <dbReference type="NCBI Taxonomy" id="185202"/>
    <lineage>
        <taxon>Eukaryota</taxon>
        <taxon>Viridiplantae</taxon>
        <taxon>Streptophyta</taxon>
        <taxon>Embryophyta</taxon>
        <taxon>Tracheophyta</taxon>
        <taxon>Spermatophyta</taxon>
        <taxon>Magnoliopsida</taxon>
        <taxon>eudicotyledons</taxon>
        <taxon>Gunneridae</taxon>
        <taxon>Pentapetalae</taxon>
        <taxon>asterids</taxon>
        <taxon>campanulids</taxon>
        <taxon>Asterales</taxon>
        <taxon>Asteraceae</taxon>
        <taxon>Asteroideae</taxon>
        <taxon>Heliantheae alliance</taxon>
        <taxon>Millerieae</taxon>
        <taxon>Smallanthus</taxon>
    </lineage>
</organism>
<dbReference type="Proteomes" id="UP001056120">
    <property type="component" value="Linkage Group LG14"/>
</dbReference>